<keyword evidence="4" id="KW-0670">Pyruvate</keyword>
<dbReference type="Gene3D" id="3.20.20.150">
    <property type="entry name" value="Divalent-metal-dependent TIM barrel enzymes"/>
    <property type="match status" value="1"/>
</dbReference>
<dbReference type="OrthoDB" id="9786584at2"/>
<evidence type="ECO:0000313" key="5">
    <source>
        <dbReference type="Proteomes" id="UP000240357"/>
    </source>
</evidence>
<name>A0A2T2YH35_9BACT</name>
<dbReference type="PANTHER" id="PTHR43489:SF3">
    <property type="entry name" value="XYLOSE ISOMERASE DOMAIN PROTEIN TIM BARREL"/>
    <property type="match status" value="1"/>
</dbReference>
<dbReference type="InterPro" id="IPR036237">
    <property type="entry name" value="Xyl_isomerase-like_sf"/>
</dbReference>
<evidence type="ECO:0000259" key="3">
    <source>
        <dbReference type="Pfam" id="PF01261"/>
    </source>
</evidence>
<gene>
    <name evidence="4" type="ORF">AHMF7605_15565</name>
</gene>
<dbReference type="GO" id="GO:0016853">
    <property type="term" value="F:isomerase activity"/>
    <property type="evidence" value="ECO:0007669"/>
    <property type="project" value="UniProtKB-KW"/>
</dbReference>
<dbReference type="Proteomes" id="UP000240357">
    <property type="component" value="Unassembled WGS sequence"/>
</dbReference>
<protein>
    <submittedName>
        <fullName evidence="4">Hydroxypyruvate isomerase</fullName>
    </submittedName>
</protein>
<comment type="caution">
    <text evidence="4">The sequence shown here is derived from an EMBL/GenBank/DDBJ whole genome shotgun (WGS) entry which is preliminary data.</text>
</comment>
<feature type="chain" id="PRO_5015557267" evidence="2">
    <location>
        <begin position="29"/>
        <end position="296"/>
    </location>
</feature>
<keyword evidence="1 4" id="KW-0413">Isomerase</keyword>
<dbReference type="PROSITE" id="PS51318">
    <property type="entry name" value="TAT"/>
    <property type="match status" value="1"/>
</dbReference>
<dbReference type="Pfam" id="PF01261">
    <property type="entry name" value="AP_endonuc_2"/>
    <property type="match status" value="1"/>
</dbReference>
<feature type="signal peptide" evidence="2">
    <location>
        <begin position="1"/>
        <end position="28"/>
    </location>
</feature>
<dbReference type="InterPro" id="IPR013022">
    <property type="entry name" value="Xyl_isomerase-like_TIM-brl"/>
</dbReference>
<dbReference type="EMBL" id="PYFT01000001">
    <property type="protein sequence ID" value="PSR54819.1"/>
    <property type="molecule type" value="Genomic_DNA"/>
</dbReference>
<proteinExistence type="predicted"/>
<dbReference type="PANTHER" id="PTHR43489">
    <property type="entry name" value="ISOMERASE"/>
    <property type="match status" value="1"/>
</dbReference>
<reference evidence="4 5" key="1">
    <citation type="submission" date="2018-03" db="EMBL/GenBank/DDBJ databases">
        <title>Adhaeribacter sp. HMF7605 Genome sequencing and assembly.</title>
        <authorList>
            <person name="Kang H."/>
            <person name="Kang J."/>
            <person name="Cha I."/>
            <person name="Kim H."/>
            <person name="Joh K."/>
        </authorList>
    </citation>
    <scope>NUCLEOTIDE SEQUENCE [LARGE SCALE GENOMIC DNA]</scope>
    <source>
        <strain evidence="4 5">HMF7605</strain>
    </source>
</reference>
<dbReference type="InterPro" id="IPR006311">
    <property type="entry name" value="TAT_signal"/>
</dbReference>
<dbReference type="InterPro" id="IPR050417">
    <property type="entry name" value="Sugar_Epim/Isomerase"/>
</dbReference>
<evidence type="ECO:0000256" key="1">
    <source>
        <dbReference type="ARBA" id="ARBA00023235"/>
    </source>
</evidence>
<dbReference type="SUPFAM" id="SSF51658">
    <property type="entry name" value="Xylose isomerase-like"/>
    <property type="match status" value="1"/>
</dbReference>
<accession>A0A2T2YH35</accession>
<dbReference type="RefSeq" id="WP_106930847.1">
    <property type="nucleotide sequence ID" value="NZ_PYFT01000001.1"/>
</dbReference>
<organism evidence="4 5">
    <name type="scientific">Adhaeribacter arboris</name>
    <dbReference type="NCBI Taxonomy" id="2072846"/>
    <lineage>
        <taxon>Bacteria</taxon>
        <taxon>Pseudomonadati</taxon>
        <taxon>Bacteroidota</taxon>
        <taxon>Cytophagia</taxon>
        <taxon>Cytophagales</taxon>
        <taxon>Hymenobacteraceae</taxon>
        <taxon>Adhaeribacter</taxon>
    </lineage>
</organism>
<evidence type="ECO:0000313" key="4">
    <source>
        <dbReference type="EMBL" id="PSR54819.1"/>
    </source>
</evidence>
<evidence type="ECO:0000256" key="2">
    <source>
        <dbReference type="SAM" id="SignalP"/>
    </source>
</evidence>
<feature type="domain" description="Xylose isomerase-like TIM barrel" evidence="3">
    <location>
        <begin position="85"/>
        <end position="276"/>
    </location>
</feature>
<sequence>MKKASSRRAALKKIAGSAAFVTVGSTLAARVAAAEQAMGNELKGKINHSVCKWCYDKVPLDQFCQEAKKIGLKSIELLGPDDWPTLKKHGLTCALPNGAGKGIEQGFNDLKLHDELVKSYEEVIPKVAAAGYNQIICFSGNRRGMSDEEGMKNCAVGLKRLMPTAEKYKVTVVMELLNSKVNHKDYMCDHTEWGVGLCKLVGSDRFKLLYDIYHMQIMEGDVIATIKKHHEYISHYHTGGVPGRNEIDETQELNYPAIMKAIVDIGFKGFVAQEFIPKRTDVIASLNQGVKICDVA</sequence>
<keyword evidence="2" id="KW-0732">Signal</keyword>
<keyword evidence="5" id="KW-1185">Reference proteome</keyword>
<dbReference type="AlphaFoldDB" id="A0A2T2YH35"/>